<evidence type="ECO:0000313" key="3">
    <source>
        <dbReference type="Proteomes" id="UP000232003"/>
    </source>
</evidence>
<accession>A0A2K8T6Z4</accession>
<evidence type="ECO:0000259" key="1">
    <source>
        <dbReference type="PROSITE" id="PS51819"/>
    </source>
</evidence>
<dbReference type="KEGG" id="nfl:COO91_09623"/>
<keyword evidence="3" id="KW-1185">Reference proteome</keyword>
<dbReference type="GO" id="GO:0051213">
    <property type="term" value="F:dioxygenase activity"/>
    <property type="evidence" value="ECO:0007669"/>
    <property type="project" value="UniProtKB-KW"/>
</dbReference>
<feature type="domain" description="VOC" evidence="1">
    <location>
        <begin position="8"/>
        <end position="159"/>
    </location>
</feature>
<dbReference type="Gene3D" id="3.10.180.10">
    <property type="entry name" value="2,3-Dihydroxybiphenyl 1,2-Dioxygenase, domain 1"/>
    <property type="match status" value="1"/>
</dbReference>
<dbReference type="RefSeq" id="WP_100903578.1">
    <property type="nucleotide sequence ID" value="NZ_CAWNNC010000006.1"/>
</dbReference>
<dbReference type="SUPFAM" id="SSF54593">
    <property type="entry name" value="Glyoxalase/Bleomycin resistance protein/Dihydroxybiphenyl dioxygenase"/>
    <property type="match status" value="1"/>
</dbReference>
<dbReference type="PANTHER" id="PTHR21366">
    <property type="entry name" value="GLYOXALASE FAMILY PROTEIN"/>
    <property type="match status" value="1"/>
</dbReference>
<dbReference type="PANTHER" id="PTHR21366:SF31">
    <property type="entry name" value="METALLOTHIOL TRANSFERASE FOSB"/>
    <property type="match status" value="1"/>
</dbReference>
<geneLocation type="plasmid" evidence="3">
    <name>pnfsy05</name>
</geneLocation>
<dbReference type="InterPro" id="IPR029068">
    <property type="entry name" value="Glyas_Bleomycin-R_OHBP_Dase"/>
</dbReference>
<dbReference type="Proteomes" id="UP000232003">
    <property type="component" value="Plasmid pNFSY05"/>
</dbReference>
<proteinExistence type="predicted"/>
<dbReference type="CDD" id="cd06587">
    <property type="entry name" value="VOC"/>
    <property type="match status" value="1"/>
</dbReference>
<keyword evidence="2" id="KW-0456">Lyase</keyword>
<dbReference type="OrthoDB" id="375220at2"/>
<dbReference type="EMBL" id="CP024790">
    <property type="protein sequence ID" value="AUB43442.1"/>
    <property type="molecule type" value="Genomic_DNA"/>
</dbReference>
<name>A0A2K8T6Z4_9NOSO</name>
<dbReference type="InterPro" id="IPR004360">
    <property type="entry name" value="Glyas_Fos-R_dOase_dom"/>
</dbReference>
<protein>
    <submittedName>
        <fullName evidence="2">Catechol 2,3-dioxygenase or other lactoylglutathione lyase family enzyme</fullName>
    </submittedName>
</protein>
<sequence>MKDFELLGINHLALVCKDIAQTLDFYGNTLGLSLIKVIQMPGGGKHFFFDIGNGDALAFFWSPRTPEGIPGISSVRPDGLKTGNIATAHGSMNHVAFNIPLEKVEDYRTKLVEKGVEVTPILHHADVETGYVPELDENTFISSFYFFDPNGILLEFAANVRPLGDPAQDLQHKLI</sequence>
<dbReference type="InterPro" id="IPR050383">
    <property type="entry name" value="GlyoxalaseI/FosfomycinResist"/>
</dbReference>
<keyword evidence="2" id="KW-0560">Oxidoreductase</keyword>
<dbReference type="AlphaFoldDB" id="A0A2K8T6Z4"/>
<organism evidence="2 3">
    <name type="scientific">Nostoc flagelliforme CCNUN1</name>
    <dbReference type="NCBI Taxonomy" id="2038116"/>
    <lineage>
        <taxon>Bacteria</taxon>
        <taxon>Bacillati</taxon>
        <taxon>Cyanobacteriota</taxon>
        <taxon>Cyanophyceae</taxon>
        <taxon>Nostocales</taxon>
        <taxon>Nostocaceae</taxon>
        <taxon>Nostoc</taxon>
    </lineage>
</organism>
<reference evidence="2 3" key="1">
    <citation type="submission" date="2017-11" db="EMBL/GenBank/DDBJ databases">
        <title>Complete genome of a free-living desiccation-tolerant cyanobacterium and its photosynthetic adaptation to extreme terrestrial habitat.</title>
        <authorList>
            <person name="Shang J."/>
        </authorList>
    </citation>
    <scope>NUCLEOTIDE SEQUENCE [LARGE SCALE GENOMIC DNA]</scope>
    <source>
        <strain evidence="2 3">CCNUN1</strain>
        <plasmid evidence="3">pnfsy05</plasmid>
    </source>
</reference>
<keyword evidence="2" id="KW-0614">Plasmid</keyword>
<keyword evidence="2" id="KW-0223">Dioxygenase</keyword>
<dbReference type="GO" id="GO:0016829">
    <property type="term" value="F:lyase activity"/>
    <property type="evidence" value="ECO:0007669"/>
    <property type="project" value="UniProtKB-KW"/>
</dbReference>
<dbReference type="Pfam" id="PF00903">
    <property type="entry name" value="Glyoxalase"/>
    <property type="match status" value="1"/>
</dbReference>
<dbReference type="InterPro" id="IPR037523">
    <property type="entry name" value="VOC_core"/>
</dbReference>
<dbReference type="PROSITE" id="PS51819">
    <property type="entry name" value="VOC"/>
    <property type="match status" value="1"/>
</dbReference>
<evidence type="ECO:0000313" key="2">
    <source>
        <dbReference type="EMBL" id="AUB43442.1"/>
    </source>
</evidence>
<gene>
    <name evidence="2" type="ORF">COO91_09623</name>
</gene>